<evidence type="ECO:0000256" key="1">
    <source>
        <dbReference type="ARBA" id="ARBA00006754"/>
    </source>
</evidence>
<feature type="domain" description="CdaR GGDEF-like" evidence="3">
    <location>
        <begin position="164"/>
        <end position="285"/>
    </location>
</feature>
<comment type="caution">
    <text evidence="4">The sequence shown here is derived from an EMBL/GenBank/DDBJ whole genome shotgun (WGS) entry which is preliminary data.</text>
</comment>
<sequence length="406" mass="46329">MKKYVDWVKRIAKAQADNCGVVGLSRLLMEKIEKVVFVSDKRGRVLCWQAPQSNPTPQEEKILLTGSVLKATEESKGIITLSGQKHDFSCWPIIHQEILGYLWVLTGGESLSSDEIDSIECIRSAILVEIVKSQEHGVLKEHLRDELIYNMLFNNYDSTNFVEHVWGWNLSSNHLVMVVEETGKMEGRGLPEVRTQIEELLIQKYPDVATGMVGPSFVALFPINSQPGKKNRQDDGRWKSIAAEAFVQLQEEMVNIELWAGVGNIYWDQKTLYRSYQEAKVALQMGRFSGKESKLAFFDELGAMRLFYNQREQDLRDYFNEVIGPVQKYDQENNTNLLSTLWTYYIVGGNIAATTAKMHIHFNTLRYRLQKIEGLLGAKLDDQEVRFNVYAALKVGIMIGIFKTDG</sequence>
<evidence type="ECO:0000259" key="3">
    <source>
        <dbReference type="Pfam" id="PF17853"/>
    </source>
</evidence>
<protein>
    <submittedName>
        <fullName evidence="4">Carbohydrate diacid regulator</fullName>
    </submittedName>
</protein>
<dbReference type="AlphaFoldDB" id="A0A644V9P6"/>
<dbReference type="EMBL" id="VSSQ01000248">
    <property type="protein sequence ID" value="MPL87951.1"/>
    <property type="molecule type" value="Genomic_DNA"/>
</dbReference>
<evidence type="ECO:0000259" key="2">
    <source>
        <dbReference type="Pfam" id="PF13556"/>
    </source>
</evidence>
<evidence type="ECO:0000313" key="4">
    <source>
        <dbReference type="EMBL" id="MPL87951.1"/>
    </source>
</evidence>
<dbReference type="Gene3D" id="1.10.10.2840">
    <property type="entry name" value="PucR C-terminal helix-turn-helix domain"/>
    <property type="match status" value="1"/>
</dbReference>
<dbReference type="Pfam" id="PF13556">
    <property type="entry name" value="HTH_30"/>
    <property type="match status" value="1"/>
</dbReference>
<name>A0A644V9P6_9ZZZZ</name>
<dbReference type="PANTHER" id="PTHR33744:SF1">
    <property type="entry name" value="DNA-BINDING TRANSCRIPTIONAL ACTIVATOR ADER"/>
    <property type="match status" value="1"/>
</dbReference>
<comment type="similarity">
    <text evidence="1">Belongs to the CdaR family.</text>
</comment>
<feature type="domain" description="PucR C-terminal helix-turn-helix" evidence="2">
    <location>
        <begin position="337"/>
        <end position="395"/>
    </location>
</feature>
<accession>A0A644V9P6</accession>
<gene>
    <name evidence="4" type="primary">cdaR_1</name>
    <name evidence="4" type="ORF">SDC9_33964</name>
</gene>
<proteinExistence type="inferred from homology"/>
<dbReference type="InterPro" id="IPR042070">
    <property type="entry name" value="PucR_C-HTH_sf"/>
</dbReference>
<organism evidence="4">
    <name type="scientific">bioreactor metagenome</name>
    <dbReference type="NCBI Taxonomy" id="1076179"/>
    <lineage>
        <taxon>unclassified sequences</taxon>
        <taxon>metagenomes</taxon>
        <taxon>ecological metagenomes</taxon>
    </lineage>
</organism>
<reference evidence="4" key="1">
    <citation type="submission" date="2019-08" db="EMBL/GenBank/DDBJ databases">
        <authorList>
            <person name="Kucharzyk K."/>
            <person name="Murdoch R.W."/>
            <person name="Higgins S."/>
            <person name="Loffler F."/>
        </authorList>
    </citation>
    <scope>NUCLEOTIDE SEQUENCE</scope>
</reference>
<dbReference type="InterPro" id="IPR041522">
    <property type="entry name" value="CdaR_GGDEF"/>
</dbReference>
<dbReference type="PANTHER" id="PTHR33744">
    <property type="entry name" value="CARBOHYDRATE DIACID REGULATOR"/>
    <property type="match status" value="1"/>
</dbReference>
<dbReference type="InterPro" id="IPR051448">
    <property type="entry name" value="CdaR-like_regulators"/>
</dbReference>
<dbReference type="Pfam" id="PF17853">
    <property type="entry name" value="GGDEF_2"/>
    <property type="match status" value="1"/>
</dbReference>
<dbReference type="InterPro" id="IPR025736">
    <property type="entry name" value="PucR_C-HTH_dom"/>
</dbReference>